<reference evidence="8" key="1">
    <citation type="journal article" date="2020" name="Stud. Mycol.">
        <title>101 Dothideomycetes genomes: a test case for predicting lifestyles and emergence of pathogens.</title>
        <authorList>
            <person name="Haridas S."/>
            <person name="Albert R."/>
            <person name="Binder M."/>
            <person name="Bloem J."/>
            <person name="Labutti K."/>
            <person name="Salamov A."/>
            <person name="Andreopoulos B."/>
            <person name="Baker S."/>
            <person name="Barry K."/>
            <person name="Bills G."/>
            <person name="Bluhm B."/>
            <person name="Cannon C."/>
            <person name="Castanera R."/>
            <person name="Culley D."/>
            <person name="Daum C."/>
            <person name="Ezra D."/>
            <person name="Gonzalez J."/>
            <person name="Henrissat B."/>
            <person name="Kuo A."/>
            <person name="Liang C."/>
            <person name="Lipzen A."/>
            <person name="Lutzoni F."/>
            <person name="Magnuson J."/>
            <person name="Mondo S."/>
            <person name="Nolan M."/>
            <person name="Ohm R."/>
            <person name="Pangilinan J."/>
            <person name="Park H.-J."/>
            <person name="Ramirez L."/>
            <person name="Alfaro M."/>
            <person name="Sun H."/>
            <person name="Tritt A."/>
            <person name="Yoshinaga Y."/>
            <person name="Zwiers L.-H."/>
            <person name="Turgeon B."/>
            <person name="Goodwin S."/>
            <person name="Spatafora J."/>
            <person name="Crous P."/>
            <person name="Grigoriev I."/>
        </authorList>
    </citation>
    <scope>NUCLEOTIDE SEQUENCE</scope>
    <source>
        <strain evidence="8">CBS 109.77</strain>
    </source>
</reference>
<keyword evidence="9" id="KW-1185">Reference proteome</keyword>
<feature type="transmembrane region" description="Helical" evidence="6">
    <location>
        <begin position="147"/>
        <end position="171"/>
    </location>
</feature>
<feature type="transmembrane region" description="Helical" evidence="6">
    <location>
        <begin position="222"/>
        <end position="242"/>
    </location>
</feature>
<gene>
    <name evidence="8" type="ORF">K505DRAFT_295950</name>
</gene>
<comment type="similarity">
    <text evidence="5">Belongs to the SAT4 family.</text>
</comment>
<keyword evidence="3 6" id="KW-1133">Transmembrane helix</keyword>
<proteinExistence type="inferred from homology"/>
<evidence type="ECO:0000256" key="5">
    <source>
        <dbReference type="ARBA" id="ARBA00038359"/>
    </source>
</evidence>
<dbReference type="EMBL" id="MU001778">
    <property type="protein sequence ID" value="KAF2798685.1"/>
    <property type="molecule type" value="Genomic_DNA"/>
</dbReference>
<evidence type="ECO:0000259" key="7">
    <source>
        <dbReference type="Pfam" id="PF20684"/>
    </source>
</evidence>
<evidence type="ECO:0000256" key="6">
    <source>
        <dbReference type="SAM" id="Phobius"/>
    </source>
</evidence>
<evidence type="ECO:0000256" key="2">
    <source>
        <dbReference type="ARBA" id="ARBA00022692"/>
    </source>
</evidence>
<evidence type="ECO:0000313" key="8">
    <source>
        <dbReference type="EMBL" id="KAF2798685.1"/>
    </source>
</evidence>
<feature type="domain" description="Rhodopsin" evidence="7">
    <location>
        <begin position="51"/>
        <end position="288"/>
    </location>
</feature>
<feature type="transmembrane region" description="Helical" evidence="6">
    <location>
        <begin position="31"/>
        <end position="49"/>
    </location>
</feature>
<feature type="transmembrane region" description="Helical" evidence="6">
    <location>
        <begin position="191"/>
        <end position="210"/>
    </location>
</feature>
<evidence type="ECO:0000256" key="4">
    <source>
        <dbReference type="ARBA" id="ARBA00023136"/>
    </source>
</evidence>
<name>A0A6A6XRR3_9PLEO</name>
<organism evidence="8 9">
    <name type="scientific">Melanomma pulvis-pyrius CBS 109.77</name>
    <dbReference type="NCBI Taxonomy" id="1314802"/>
    <lineage>
        <taxon>Eukaryota</taxon>
        <taxon>Fungi</taxon>
        <taxon>Dikarya</taxon>
        <taxon>Ascomycota</taxon>
        <taxon>Pezizomycotina</taxon>
        <taxon>Dothideomycetes</taxon>
        <taxon>Pleosporomycetidae</taxon>
        <taxon>Pleosporales</taxon>
        <taxon>Melanommataceae</taxon>
        <taxon>Melanomma</taxon>
    </lineage>
</organism>
<accession>A0A6A6XRR3</accession>
<evidence type="ECO:0000256" key="3">
    <source>
        <dbReference type="ARBA" id="ARBA00022989"/>
    </source>
</evidence>
<dbReference type="PANTHER" id="PTHR33048">
    <property type="entry name" value="PTH11-LIKE INTEGRAL MEMBRANE PROTEIN (AFU_ORTHOLOGUE AFUA_5G11245)"/>
    <property type="match status" value="1"/>
</dbReference>
<evidence type="ECO:0000256" key="1">
    <source>
        <dbReference type="ARBA" id="ARBA00004141"/>
    </source>
</evidence>
<dbReference type="GO" id="GO:0016020">
    <property type="term" value="C:membrane"/>
    <property type="evidence" value="ECO:0007669"/>
    <property type="project" value="UniProtKB-SubCell"/>
</dbReference>
<keyword evidence="4 6" id="KW-0472">Membrane</keyword>
<dbReference type="AlphaFoldDB" id="A0A6A6XRR3"/>
<dbReference type="InterPro" id="IPR052337">
    <property type="entry name" value="SAT4-like"/>
</dbReference>
<dbReference type="Proteomes" id="UP000799757">
    <property type="component" value="Unassembled WGS sequence"/>
</dbReference>
<dbReference type="Pfam" id="PF20684">
    <property type="entry name" value="Fung_rhodopsin"/>
    <property type="match status" value="1"/>
</dbReference>
<dbReference type="OrthoDB" id="5429740at2759"/>
<sequence>MLSHVNRLVYNRSFCATTMGSNTSRPAKYDTPAYGCLITFLVLTTIAIISRGISRRILKAPFGADDALAYVAYVSNAASLINENLMVSVGAFDLARLISFGPEDTESFQKRNLASAVLYLVTITSAKLSVLFLFRRIFYVYTGWFRGFWWFNFLVIFPFWAGATLGILIYNQVDTFAFAKPGNAYGSSACALVNALSDIMVLILPIRGVLELQLPRAQKVGIIGLFSIGFLTTLVSLARATLSFYQATQGPTRWNPAYETYNYIMLVAAETSAACLCACIPVSRPFFVKAGQLASRSINASSLRGLISKSNLSAQESQGDTFDSISKDANKKDTISRTVDIDMDSIPLRKTSSGNQSLDRANVLGYTETHESPATGRAWA</sequence>
<dbReference type="InterPro" id="IPR049326">
    <property type="entry name" value="Rhodopsin_dom_fungi"/>
</dbReference>
<evidence type="ECO:0000313" key="9">
    <source>
        <dbReference type="Proteomes" id="UP000799757"/>
    </source>
</evidence>
<keyword evidence="2 6" id="KW-0812">Transmembrane</keyword>
<protein>
    <recommendedName>
        <fullName evidence="7">Rhodopsin domain-containing protein</fullName>
    </recommendedName>
</protein>
<dbReference type="PANTHER" id="PTHR33048:SF47">
    <property type="entry name" value="INTEGRAL MEMBRANE PROTEIN-RELATED"/>
    <property type="match status" value="1"/>
</dbReference>
<comment type="subcellular location">
    <subcellularLocation>
        <location evidence="1">Membrane</location>
        <topology evidence="1">Multi-pass membrane protein</topology>
    </subcellularLocation>
</comment>
<feature type="transmembrane region" description="Helical" evidence="6">
    <location>
        <begin position="112"/>
        <end position="135"/>
    </location>
</feature>